<organism evidence="11 12">
    <name type="scientific">Candidatus Sherwoodlollariibacterium unditelluris</name>
    <dbReference type="NCBI Taxonomy" id="1974757"/>
    <lineage>
        <taxon>Bacteria</taxon>
        <taxon>Pseudomonadati</taxon>
        <taxon>Candidatus Omnitrophota</taxon>
        <taxon>Candidatus Sherwoodlollariibacterium</taxon>
    </lineage>
</organism>
<evidence type="ECO:0000313" key="12">
    <source>
        <dbReference type="Proteomes" id="UP000231292"/>
    </source>
</evidence>
<evidence type="ECO:0000256" key="4">
    <source>
        <dbReference type="ARBA" id="ARBA00022759"/>
    </source>
</evidence>
<feature type="binding site" evidence="9">
    <location>
        <position position="259"/>
    </location>
    <ligand>
        <name>Zn(2+)</name>
        <dbReference type="ChEBI" id="CHEBI:29105"/>
        <label>2</label>
    </ligand>
</feature>
<dbReference type="GO" id="GO:0008270">
    <property type="term" value="F:zinc ion binding"/>
    <property type="evidence" value="ECO:0007669"/>
    <property type="project" value="UniProtKB-UniRule"/>
</dbReference>
<keyword evidence="3 9" id="KW-0479">Metal-binding</keyword>
<dbReference type="GO" id="GO:0008081">
    <property type="term" value="F:phosphoric diester hydrolase activity"/>
    <property type="evidence" value="ECO:0007669"/>
    <property type="project" value="TreeGrafter"/>
</dbReference>
<dbReference type="SUPFAM" id="SSF51658">
    <property type="entry name" value="Xylose isomerase-like"/>
    <property type="match status" value="1"/>
</dbReference>
<gene>
    <name evidence="9" type="primary">nfo</name>
    <name evidence="11" type="ORF">COX41_05820</name>
</gene>
<evidence type="ECO:0000256" key="2">
    <source>
        <dbReference type="ARBA" id="ARBA00022722"/>
    </source>
</evidence>
<dbReference type="Pfam" id="PF01261">
    <property type="entry name" value="AP_endonuc_2"/>
    <property type="match status" value="1"/>
</dbReference>
<protein>
    <recommendedName>
        <fullName evidence="9">Probable endonuclease 4</fullName>
        <ecNumber evidence="9">3.1.21.2</ecNumber>
    </recommendedName>
    <alternativeName>
        <fullName evidence="9">Endodeoxyribonuclease IV</fullName>
    </alternativeName>
    <alternativeName>
        <fullName evidence="9">Endonuclease IV</fullName>
    </alternativeName>
</protein>
<dbReference type="CDD" id="cd00019">
    <property type="entry name" value="AP2Ec"/>
    <property type="match status" value="1"/>
</dbReference>
<keyword evidence="8 9" id="KW-0234">DNA repair</keyword>
<feature type="binding site" evidence="9">
    <location>
        <position position="214"/>
    </location>
    <ligand>
        <name>Zn(2+)</name>
        <dbReference type="ChEBI" id="CHEBI:29105"/>
        <label>2</label>
    </ligand>
</feature>
<reference evidence="11 12" key="1">
    <citation type="submission" date="2017-09" db="EMBL/GenBank/DDBJ databases">
        <title>Depth-based differentiation of microbial function through sediment-hosted aquifers and enrichment of novel symbionts in the deep terrestrial subsurface.</title>
        <authorList>
            <person name="Probst A.J."/>
            <person name="Ladd B."/>
            <person name="Jarett J.K."/>
            <person name="Geller-Mcgrath D.E."/>
            <person name="Sieber C.M."/>
            <person name="Emerson J.B."/>
            <person name="Anantharaman K."/>
            <person name="Thomas B.C."/>
            <person name="Malmstrom R."/>
            <person name="Stieglmeier M."/>
            <person name="Klingl A."/>
            <person name="Woyke T."/>
            <person name="Ryan C.M."/>
            <person name="Banfield J.F."/>
        </authorList>
    </citation>
    <scope>NUCLEOTIDE SEQUENCE [LARGE SCALE GENOMIC DNA]</scope>
    <source>
        <strain evidence="11">CG23_combo_of_CG06-09_8_20_14_all_41_10</strain>
    </source>
</reference>
<evidence type="ECO:0000313" key="11">
    <source>
        <dbReference type="EMBL" id="PIP18888.1"/>
    </source>
</evidence>
<evidence type="ECO:0000256" key="1">
    <source>
        <dbReference type="ARBA" id="ARBA00005340"/>
    </source>
</evidence>
<dbReference type="PANTHER" id="PTHR21445">
    <property type="entry name" value="ENDONUCLEASE IV ENDODEOXYRIBONUCLEASE IV"/>
    <property type="match status" value="1"/>
</dbReference>
<dbReference type="Gene3D" id="3.20.20.150">
    <property type="entry name" value="Divalent-metal-dependent TIM barrel enzymes"/>
    <property type="match status" value="1"/>
</dbReference>
<dbReference type="NCBIfam" id="TIGR00587">
    <property type="entry name" value="nfo"/>
    <property type="match status" value="1"/>
</dbReference>
<dbReference type="Proteomes" id="UP000231292">
    <property type="component" value="Unassembled WGS sequence"/>
</dbReference>
<dbReference type="EMBL" id="PCRK01000152">
    <property type="protein sequence ID" value="PIP18888.1"/>
    <property type="molecule type" value="Genomic_DNA"/>
</dbReference>
<evidence type="ECO:0000256" key="5">
    <source>
        <dbReference type="ARBA" id="ARBA00022763"/>
    </source>
</evidence>
<dbReference type="GO" id="GO:0008833">
    <property type="term" value="F:deoxyribonuclease IV (phage-T4-induced) activity"/>
    <property type="evidence" value="ECO:0007669"/>
    <property type="project" value="UniProtKB-UniRule"/>
</dbReference>
<comment type="cofactor">
    <cofactor evidence="9">
        <name>Zn(2+)</name>
        <dbReference type="ChEBI" id="CHEBI:29105"/>
    </cofactor>
    <text evidence="9">Binds 3 Zn(2+) ions.</text>
</comment>
<dbReference type="InterPro" id="IPR013022">
    <property type="entry name" value="Xyl_isomerase-like_TIM-brl"/>
</dbReference>
<dbReference type="InterPro" id="IPR001719">
    <property type="entry name" value="AP_endonuc_2"/>
</dbReference>
<feature type="binding site" evidence="9">
    <location>
        <position position="106"/>
    </location>
    <ligand>
        <name>Zn(2+)</name>
        <dbReference type="ChEBI" id="CHEBI:29105"/>
        <label>1</label>
    </ligand>
</feature>
<feature type="binding site" evidence="9">
    <location>
        <position position="177"/>
    </location>
    <ligand>
        <name>Zn(2+)</name>
        <dbReference type="ChEBI" id="CHEBI:29105"/>
        <label>2</label>
    </ligand>
</feature>
<dbReference type="GO" id="GO:0003677">
    <property type="term" value="F:DNA binding"/>
    <property type="evidence" value="ECO:0007669"/>
    <property type="project" value="InterPro"/>
</dbReference>
<feature type="binding site" evidence="9">
    <location>
        <position position="143"/>
    </location>
    <ligand>
        <name>Zn(2+)</name>
        <dbReference type="ChEBI" id="CHEBI:29105"/>
        <label>1</label>
    </ligand>
</feature>
<comment type="catalytic activity">
    <reaction evidence="9">
        <text>Endonucleolytic cleavage to 5'-phosphooligonucleotide end-products.</text>
        <dbReference type="EC" id="3.1.21.2"/>
    </reaction>
</comment>
<evidence type="ECO:0000256" key="7">
    <source>
        <dbReference type="ARBA" id="ARBA00022833"/>
    </source>
</evidence>
<keyword evidence="4 9" id="KW-0255">Endonuclease</keyword>
<evidence type="ECO:0000256" key="6">
    <source>
        <dbReference type="ARBA" id="ARBA00022801"/>
    </source>
</evidence>
<evidence type="ECO:0000256" key="3">
    <source>
        <dbReference type="ARBA" id="ARBA00022723"/>
    </source>
</evidence>
<feature type="binding site" evidence="9">
    <location>
        <position position="143"/>
    </location>
    <ligand>
        <name>Zn(2+)</name>
        <dbReference type="ChEBI" id="CHEBI:29105"/>
        <label>2</label>
    </ligand>
</feature>
<comment type="caution">
    <text evidence="11">The sequence shown here is derived from an EMBL/GenBank/DDBJ whole genome shotgun (WGS) entry which is preliminary data.</text>
</comment>
<sequence length="282" mass="31684">MILGVHVSGAGKIYESLNRAHDLKCQTMQIFARNPQQWRGDTLETKDIEEFKARRTKFKINPVFIHISYLINLASPNPRLYNGSIQAYIKDIYEAEKLGADYIVTHMGSHKETSEEDGIKRLVVALNKILDKTSGSRVGILLENTSGSGSWLGYKFEHQQKIIAGLKEKSRVGLCLDTAHAYLAGYDLSAKRGLESMLDEIERLVGIKLIKLIHLNDAYGALASHYDRHDHIGKGSIGLEGMKRIINYPKLKNIPMILETPKDDELSDAMNLAQVRKLAKVK</sequence>
<dbReference type="InterPro" id="IPR036237">
    <property type="entry name" value="Xyl_isomerase-like_sf"/>
</dbReference>
<feature type="binding site" evidence="9">
    <location>
        <position position="229"/>
    </location>
    <ligand>
        <name>Zn(2+)</name>
        <dbReference type="ChEBI" id="CHEBI:29105"/>
        <label>3</label>
    </ligand>
</feature>
<accession>A0A2G9YI19</accession>
<comment type="similarity">
    <text evidence="1 9">Belongs to the AP endonuclease 2 family.</text>
</comment>
<feature type="binding site" evidence="9">
    <location>
        <position position="180"/>
    </location>
    <ligand>
        <name>Zn(2+)</name>
        <dbReference type="ChEBI" id="CHEBI:29105"/>
        <label>3</label>
    </ligand>
</feature>
<dbReference type="PROSITE" id="PS51432">
    <property type="entry name" value="AP_NUCLEASE_F2_4"/>
    <property type="match status" value="1"/>
</dbReference>
<keyword evidence="2 9" id="KW-0540">Nuclease</keyword>
<dbReference type="FunFam" id="3.20.20.150:FF:000001">
    <property type="entry name" value="Probable endonuclease 4"/>
    <property type="match status" value="1"/>
</dbReference>
<dbReference type="PANTHER" id="PTHR21445:SF0">
    <property type="entry name" value="APURINIC-APYRIMIDINIC ENDONUCLEASE"/>
    <property type="match status" value="1"/>
</dbReference>
<feature type="binding site" evidence="9">
    <location>
        <position position="227"/>
    </location>
    <ligand>
        <name>Zn(2+)</name>
        <dbReference type="ChEBI" id="CHEBI:29105"/>
        <label>3</label>
    </ligand>
</feature>
<dbReference type="GO" id="GO:0003906">
    <property type="term" value="F:DNA-(apurinic or apyrimidinic site) endonuclease activity"/>
    <property type="evidence" value="ECO:0007669"/>
    <property type="project" value="TreeGrafter"/>
</dbReference>
<keyword evidence="5 9" id="KW-0227">DNA damage</keyword>
<dbReference type="GO" id="GO:0006284">
    <property type="term" value="P:base-excision repair"/>
    <property type="evidence" value="ECO:0007669"/>
    <property type="project" value="TreeGrafter"/>
</dbReference>
<feature type="binding site" evidence="9">
    <location>
        <position position="66"/>
    </location>
    <ligand>
        <name>Zn(2+)</name>
        <dbReference type="ChEBI" id="CHEBI:29105"/>
        <label>1</label>
    </ligand>
</feature>
<dbReference type="SMART" id="SM00518">
    <property type="entry name" value="AP2Ec"/>
    <property type="match status" value="1"/>
</dbReference>
<dbReference type="AlphaFoldDB" id="A0A2G9YI19"/>
<evidence type="ECO:0000256" key="9">
    <source>
        <dbReference type="HAMAP-Rule" id="MF_00152"/>
    </source>
</evidence>
<keyword evidence="6 9" id="KW-0378">Hydrolase</keyword>
<evidence type="ECO:0000259" key="10">
    <source>
        <dbReference type="Pfam" id="PF01261"/>
    </source>
</evidence>
<name>A0A2G9YI19_9BACT</name>
<dbReference type="EC" id="3.1.21.2" evidence="9"/>
<dbReference type="HAMAP" id="MF_00152">
    <property type="entry name" value="Nfo"/>
    <property type="match status" value="1"/>
</dbReference>
<proteinExistence type="inferred from homology"/>
<comment type="function">
    <text evidence="9">Endonuclease IV plays a role in DNA repair. It cleaves phosphodiester bonds at apurinic or apyrimidinic (AP) sites, generating a 3'-hydroxyl group and a 5'-terminal sugar phosphate.</text>
</comment>
<dbReference type="InterPro" id="IPR018246">
    <property type="entry name" value="AP_endonuc_F2_Zn_BS"/>
</dbReference>
<feature type="domain" description="Xylose isomerase-like TIM barrel" evidence="10">
    <location>
        <begin position="18"/>
        <end position="267"/>
    </location>
</feature>
<dbReference type="PROSITE" id="PS00731">
    <property type="entry name" value="AP_NUCLEASE_F2_3"/>
    <property type="match status" value="1"/>
</dbReference>
<evidence type="ECO:0000256" key="8">
    <source>
        <dbReference type="ARBA" id="ARBA00023204"/>
    </source>
</evidence>
<keyword evidence="7 9" id="KW-0862">Zinc</keyword>